<dbReference type="GO" id="GO:0004386">
    <property type="term" value="F:helicase activity"/>
    <property type="evidence" value="ECO:0007669"/>
    <property type="project" value="UniProtKB-KW"/>
</dbReference>
<dbReference type="PANTHER" id="PTHR44533">
    <property type="entry name" value="DEAD/H RNA HELICASE, PUTATIVE-RELATED"/>
    <property type="match status" value="1"/>
</dbReference>
<dbReference type="CDD" id="cd18795">
    <property type="entry name" value="SF2_C_Ski2"/>
    <property type="match status" value="1"/>
</dbReference>
<keyword evidence="4" id="KW-0067">ATP-binding</keyword>
<dbReference type="GO" id="GO:0005737">
    <property type="term" value="C:cytoplasm"/>
    <property type="evidence" value="ECO:0007669"/>
    <property type="project" value="TreeGrafter"/>
</dbReference>
<proteinExistence type="predicted"/>
<dbReference type="EMBL" id="JALJOS010000012">
    <property type="protein sequence ID" value="KAK9832186.1"/>
    <property type="molecule type" value="Genomic_DNA"/>
</dbReference>
<evidence type="ECO:0000256" key="2">
    <source>
        <dbReference type="ARBA" id="ARBA00022801"/>
    </source>
</evidence>
<evidence type="ECO:0000259" key="5">
    <source>
        <dbReference type="PROSITE" id="PS51192"/>
    </source>
</evidence>
<dbReference type="InterPro" id="IPR001650">
    <property type="entry name" value="Helicase_C-like"/>
</dbReference>
<dbReference type="Proteomes" id="UP001438707">
    <property type="component" value="Unassembled WGS sequence"/>
</dbReference>
<dbReference type="Pfam" id="PF00270">
    <property type="entry name" value="DEAD"/>
    <property type="match status" value="1"/>
</dbReference>
<dbReference type="SMART" id="SM00487">
    <property type="entry name" value="DEXDc"/>
    <property type="match status" value="1"/>
</dbReference>
<dbReference type="InterPro" id="IPR052431">
    <property type="entry name" value="SKI2_subfamily_helicases"/>
</dbReference>
<dbReference type="Pfam" id="PF00271">
    <property type="entry name" value="Helicase_C"/>
    <property type="match status" value="1"/>
</dbReference>
<accession>A0AAW1REI3</accession>
<dbReference type="PANTHER" id="PTHR44533:SF4">
    <property type="entry name" value="DEAD_H RNA HELICASE, PUTATIVE-RELATED"/>
    <property type="match status" value="1"/>
</dbReference>
<dbReference type="SMART" id="SM00490">
    <property type="entry name" value="HELICc"/>
    <property type="match status" value="1"/>
</dbReference>
<dbReference type="InterPro" id="IPR011545">
    <property type="entry name" value="DEAD/DEAH_box_helicase_dom"/>
</dbReference>
<feature type="domain" description="Helicase ATP-binding" evidence="5">
    <location>
        <begin position="842"/>
        <end position="1013"/>
    </location>
</feature>
<evidence type="ECO:0000259" key="6">
    <source>
        <dbReference type="PROSITE" id="PS51194"/>
    </source>
</evidence>
<evidence type="ECO:0000256" key="4">
    <source>
        <dbReference type="ARBA" id="ARBA00022840"/>
    </source>
</evidence>
<dbReference type="PROSITE" id="PS51192">
    <property type="entry name" value="HELICASE_ATP_BIND_1"/>
    <property type="match status" value="1"/>
</dbReference>
<name>A0AAW1REI3_9CHLO</name>
<sequence length="1788" mass="197124">MEAVVQLARPSARFMDLCSGLGIDSVVFVDIDALLLELLLERRIKWQATPAGGSPLQVFAALETFLADLMTCQEITLDRLHFLSFKVQALAWIQPSTQLLRLMVVEFFKSQGAVVHELHKWNSERFSRVLHNFNVAFLLTSDVGGSAVAKAAPRELQVLSNILAAQATYGSSSGQWNSAFLSQLGIVDGRAFGFRTLGRRPNKEIMAVAISVAEACSSSCTTITEEQTHWLPCSLTISLQTLGTNARAALGISACCRLLQTQTITLSFAKAWCLHESLLAELPLNFRALATNSASCIDELCLTQLSSLYTELARQIAGLTASHKQVVKQDWQQLCDLYDPCLLLLSAQLCKQSDLEGACLQKVLRGLPQAVPKTAFQLWQAIQRHAELAEADSRGAADIALQLHACLNPGLEHKGRSDEAHIAACSIIPDGQQKVAAPCQSAAEAQNVLIDSLREAAPAAAAAGMAALEVLKSSKQQQDMQATQQSFLEDYHWHSGKPLEPAIWTATEQTAIILSKYQSPSELLGCWMLRRKYKARIVEALRQCQDRLLVPNKAVADKHLADKCQEAIQYLREYTSREEALLSRALHLYASSLSNTSFINRTSSAAVQPAAKQKQTAKAHKKAAPLKGGADRIKEENRLRQVAKQQGKLQEQWLHLKQTFNKQNDWLAAGENAILKLLKEAASSGANHLFLEVSIFRAEAHLEAWRKSQAAISKQTYDHVKTSLAEQAIHHAATVWQIISGLWHGDSSGETGCLTGSGAEMQKQAAGCLASLGFQDAAKLLCSTTVRNPARPSSSRAASCACSQSIFRFQLEHCGHLLPRDPGTQDHRTASFNPDPWQQKVLDIIDQGASALICAPTSSGKTFISNYVICKVLAESNKGLCIFVAPTKALVNQVQAQVYADFKIVAGVFTRDFRSHVMDSRVLVTVPTCLEILLLSASQRNREWAANIQYVIFDEIHCLREGGLVDGGSQDSSGAVWEHLLTMIRCPFLALSATIGNPEQVHGWLKSLKDLQQSQDAARGDLLHDASASGQAQRKAAGSKAKGPTAYDVSFVSNRVRHADLRLYIYQPREEPHFSGITSLQAENRSSAAEWRADTRLLPIHPLAPIQLSHLQAAATFPFDLPFEPRDSLCLYTHLHTALEQAMSDVLVEPAWTSSAIEALNCLSPEAYFANASHQTITRSASRQYEAELKELLRLWASNGGAAIIEKVLKQLRPSEHKDSMHGHDPLMDGCHALMNLLVGLSKKDMLPAIIFNFNRAECECIGESLVDLLEELEGDEEGPLEQFSFLRTSECHLLEEAEAQIDKLTEYGDLDEDDYLIRGLRRGIGIHHSGLATKYRKVVEVLFRAKFLRLVVATGTLAYGINMPCRSVIFAGDNVFFDPLQYRQMMGRAGRRGFDTLGHVIFFGVPAVKRYSLMLSPVPRLSGNFPLTISLFMRAMVHQAQVPGDLVARDSLLRMFQRPMFAYGNPSAVAKMMHLCFYAQMYCQQLGLLTSDNKPIGLTGLVTHLFWTEPENLAFCSLLQNRVFHDICTSSNSWETIAQSLLVVLSHLFEREPLHWTLRKSRNRLNSPSKVVLERMDPKAEAALAKHNDSALQSISAYAMKALAGQAGDDIYALPFSGLTFAPGNQAEWSAAMHATHQGGSVLSFLSSHQVPSTICSPFAALSGMGDDFASPGELVRCVKPGLLLNANTIPPVRQVTRHGLPVALNRFVLDYWQHGQKQALVQANHMREGDAYSRLLGFKNVLRALAVAMEKLGSDTDPVTQSFSRLAEEFCTKFADFNRRQHFKKQ</sequence>
<comment type="caution">
    <text evidence="7">The sequence shown here is derived from an EMBL/GenBank/DDBJ whole genome shotgun (WGS) entry which is preliminary data.</text>
</comment>
<dbReference type="Pfam" id="PF26076">
    <property type="entry name" value="WHD_DDX60"/>
    <property type="match status" value="1"/>
</dbReference>
<keyword evidence="1" id="KW-0547">Nucleotide-binding</keyword>
<keyword evidence="8" id="KW-1185">Reference proteome</keyword>
<gene>
    <name evidence="7" type="ORF">WJX74_002273</name>
</gene>
<evidence type="ECO:0000313" key="8">
    <source>
        <dbReference type="Proteomes" id="UP001438707"/>
    </source>
</evidence>
<dbReference type="GO" id="GO:0005524">
    <property type="term" value="F:ATP binding"/>
    <property type="evidence" value="ECO:0007669"/>
    <property type="project" value="UniProtKB-KW"/>
</dbReference>
<organism evidence="7 8">
    <name type="scientific">Apatococcus lobatus</name>
    <dbReference type="NCBI Taxonomy" id="904363"/>
    <lineage>
        <taxon>Eukaryota</taxon>
        <taxon>Viridiplantae</taxon>
        <taxon>Chlorophyta</taxon>
        <taxon>core chlorophytes</taxon>
        <taxon>Trebouxiophyceae</taxon>
        <taxon>Chlorellales</taxon>
        <taxon>Chlorellaceae</taxon>
        <taxon>Apatococcus</taxon>
    </lineage>
</organism>
<dbReference type="InterPro" id="IPR027417">
    <property type="entry name" value="P-loop_NTPase"/>
</dbReference>
<feature type="domain" description="Helicase C-terminal" evidence="6">
    <location>
        <begin position="1265"/>
        <end position="1438"/>
    </location>
</feature>
<dbReference type="GO" id="GO:0016787">
    <property type="term" value="F:hydrolase activity"/>
    <property type="evidence" value="ECO:0007669"/>
    <property type="project" value="UniProtKB-KW"/>
</dbReference>
<dbReference type="Gene3D" id="3.40.50.300">
    <property type="entry name" value="P-loop containing nucleotide triphosphate hydrolases"/>
    <property type="match status" value="2"/>
</dbReference>
<evidence type="ECO:0000313" key="7">
    <source>
        <dbReference type="EMBL" id="KAK9832186.1"/>
    </source>
</evidence>
<dbReference type="InterPro" id="IPR059032">
    <property type="entry name" value="WHD_DDX60"/>
</dbReference>
<dbReference type="SUPFAM" id="SSF52540">
    <property type="entry name" value="P-loop containing nucleoside triphosphate hydrolases"/>
    <property type="match status" value="1"/>
</dbReference>
<keyword evidence="3" id="KW-0347">Helicase</keyword>
<keyword evidence="2" id="KW-0378">Hydrolase</keyword>
<evidence type="ECO:0000256" key="1">
    <source>
        <dbReference type="ARBA" id="ARBA00022741"/>
    </source>
</evidence>
<reference evidence="7 8" key="1">
    <citation type="journal article" date="2024" name="Nat. Commun.">
        <title>Phylogenomics reveals the evolutionary origins of lichenization in chlorophyte algae.</title>
        <authorList>
            <person name="Puginier C."/>
            <person name="Libourel C."/>
            <person name="Otte J."/>
            <person name="Skaloud P."/>
            <person name="Haon M."/>
            <person name="Grisel S."/>
            <person name="Petersen M."/>
            <person name="Berrin J.G."/>
            <person name="Delaux P.M."/>
            <person name="Dal Grande F."/>
            <person name="Keller J."/>
        </authorList>
    </citation>
    <scope>NUCLEOTIDE SEQUENCE [LARGE SCALE GENOMIC DNA]</scope>
    <source>
        <strain evidence="7 8">SAG 2145</strain>
    </source>
</reference>
<dbReference type="FunFam" id="3.40.50.300:FF:001039">
    <property type="entry name" value="ATP-dependent RNA helicase DDX60"/>
    <property type="match status" value="1"/>
</dbReference>
<evidence type="ECO:0000256" key="3">
    <source>
        <dbReference type="ARBA" id="ARBA00022806"/>
    </source>
</evidence>
<protein>
    <submittedName>
        <fullName evidence="7">Uncharacterized protein</fullName>
    </submittedName>
</protein>
<dbReference type="GO" id="GO:0003676">
    <property type="term" value="F:nucleic acid binding"/>
    <property type="evidence" value="ECO:0007669"/>
    <property type="project" value="InterPro"/>
</dbReference>
<dbReference type="PROSITE" id="PS51194">
    <property type="entry name" value="HELICASE_CTER"/>
    <property type="match status" value="1"/>
</dbReference>
<dbReference type="InterPro" id="IPR014001">
    <property type="entry name" value="Helicase_ATP-bd"/>
</dbReference>